<accession>A0AAD8I373</accession>
<evidence type="ECO:0000259" key="3">
    <source>
        <dbReference type="Pfam" id="PF03478"/>
    </source>
</evidence>
<evidence type="ECO:0000259" key="2">
    <source>
        <dbReference type="Pfam" id="PF00646"/>
    </source>
</evidence>
<dbReference type="Pfam" id="PF00646">
    <property type="entry name" value="F-box"/>
    <property type="match status" value="1"/>
</dbReference>
<evidence type="ECO:0000313" key="5">
    <source>
        <dbReference type="Proteomes" id="UP001237642"/>
    </source>
</evidence>
<evidence type="ECO:0008006" key="6">
    <source>
        <dbReference type="Google" id="ProtNLM"/>
    </source>
</evidence>
<dbReference type="EMBL" id="JAUIZM010000006">
    <property type="protein sequence ID" value="KAK1378126.1"/>
    <property type="molecule type" value="Genomic_DNA"/>
</dbReference>
<reference evidence="4" key="1">
    <citation type="submission" date="2023-02" db="EMBL/GenBank/DDBJ databases">
        <title>Genome of toxic invasive species Heracleum sosnowskyi carries increased number of genes despite the absence of recent whole-genome duplications.</title>
        <authorList>
            <person name="Schelkunov M."/>
            <person name="Shtratnikova V."/>
            <person name="Makarenko M."/>
            <person name="Klepikova A."/>
            <person name="Omelchenko D."/>
            <person name="Novikova G."/>
            <person name="Obukhova E."/>
            <person name="Bogdanov V."/>
            <person name="Penin A."/>
            <person name="Logacheva M."/>
        </authorList>
    </citation>
    <scope>NUCLEOTIDE SEQUENCE</scope>
    <source>
        <strain evidence="4">Hsosn_3</strain>
        <tissue evidence="4">Leaf</tissue>
    </source>
</reference>
<dbReference type="PANTHER" id="PTHR31672">
    <property type="entry name" value="BNACNNG10540D PROTEIN"/>
    <property type="match status" value="1"/>
</dbReference>
<keyword evidence="5" id="KW-1185">Reference proteome</keyword>
<dbReference type="SUPFAM" id="SSF81383">
    <property type="entry name" value="F-box domain"/>
    <property type="match status" value="1"/>
</dbReference>
<dbReference type="InterPro" id="IPR050796">
    <property type="entry name" value="SCF_F-box_component"/>
</dbReference>
<feature type="chain" id="PRO_5042110569" description="F-box domain-containing protein" evidence="1">
    <location>
        <begin position="24"/>
        <end position="464"/>
    </location>
</feature>
<feature type="signal peptide" evidence="1">
    <location>
        <begin position="1"/>
        <end position="23"/>
    </location>
</feature>
<comment type="caution">
    <text evidence="4">The sequence shown here is derived from an EMBL/GenBank/DDBJ whole genome shotgun (WGS) entry which is preliminary data.</text>
</comment>
<evidence type="ECO:0000313" key="4">
    <source>
        <dbReference type="EMBL" id="KAK1378126.1"/>
    </source>
</evidence>
<organism evidence="4 5">
    <name type="scientific">Heracleum sosnowskyi</name>
    <dbReference type="NCBI Taxonomy" id="360622"/>
    <lineage>
        <taxon>Eukaryota</taxon>
        <taxon>Viridiplantae</taxon>
        <taxon>Streptophyta</taxon>
        <taxon>Embryophyta</taxon>
        <taxon>Tracheophyta</taxon>
        <taxon>Spermatophyta</taxon>
        <taxon>Magnoliopsida</taxon>
        <taxon>eudicotyledons</taxon>
        <taxon>Gunneridae</taxon>
        <taxon>Pentapetalae</taxon>
        <taxon>asterids</taxon>
        <taxon>campanulids</taxon>
        <taxon>Apiales</taxon>
        <taxon>Apiaceae</taxon>
        <taxon>Apioideae</taxon>
        <taxon>apioid superclade</taxon>
        <taxon>Tordylieae</taxon>
        <taxon>Tordyliinae</taxon>
        <taxon>Heracleum</taxon>
    </lineage>
</organism>
<keyword evidence="1" id="KW-0732">Signal</keyword>
<protein>
    <recommendedName>
        <fullName evidence="6">F-box domain-containing protein</fullName>
    </recommendedName>
</protein>
<sequence length="464" mass="53163">MNGIKVIGLLSLSVPLLVIVARCYYQPKYKHKKRFQKQEEQVELEEKERVEEEEGKEVIINGDIKVSWSELDPNLLGEILSKLCLTDQARFLVVCKNWLAAAHSIINSSATNKLSLPWHGVLVSGSSQVQIYDPLSSSPNHPASLQTISWSKFGIPSPTVSTVSLYVVENNWLHICIQKSKLFFWTRRYFVLFSPFTKKIITLPKFDYTRRFRFSSTFSTQPDSPDCVFCLMHTENAKKIAVATYRNGDKEWTAREFDTDPDFIPCRCHPAILDGILYIVSRSGQVASYNILHGEFNFDYLFLDDLFLQNAFCANRKMKVFVLNGELVILYFNWNAKNDATLPGQQFVRRYDRSAKVWVPVRTLADYALFFSEKIIDVSLIDTKDRRYNGVLSNKIYHFSNGGCLVYSLEEDGNLVLFKSINSNMSEDGGGELPEYKYNYGLPELGYWLEAPCVRSSSHNQGKL</sequence>
<dbReference type="InterPro" id="IPR001810">
    <property type="entry name" value="F-box_dom"/>
</dbReference>
<dbReference type="Gene3D" id="1.20.1280.50">
    <property type="match status" value="1"/>
</dbReference>
<feature type="domain" description="KIB1-4 beta-propeller" evidence="3">
    <location>
        <begin position="162"/>
        <end position="407"/>
    </location>
</feature>
<evidence type="ECO:0000256" key="1">
    <source>
        <dbReference type="SAM" id="SignalP"/>
    </source>
</evidence>
<proteinExistence type="predicted"/>
<dbReference type="AlphaFoldDB" id="A0AAD8I373"/>
<dbReference type="Pfam" id="PF03478">
    <property type="entry name" value="Beta-prop_KIB1-4"/>
    <property type="match status" value="1"/>
</dbReference>
<name>A0AAD8I373_9APIA</name>
<dbReference type="InterPro" id="IPR036047">
    <property type="entry name" value="F-box-like_dom_sf"/>
</dbReference>
<feature type="domain" description="F-box" evidence="2">
    <location>
        <begin position="68"/>
        <end position="104"/>
    </location>
</feature>
<gene>
    <name evidence="4" type="ORF">POM88_024870</name>
</gene>
<dbReference type="Proteomes" id="UP001237642">
    <property type="component" value="Unassembled WGS sequence"/>
</dbReference>
<reference evidence="4" key="2">
    <citation type="submission" date="2023-05" db="EMBL/GenBank/DDBJ databases">
        <authorList>
            <person name="Schelkunov M.I."/>
        </authorList>
    </citation>
    <scope>NUCLEOTIDE SEQUENCE</scope>
    <source>
        <strain evidence="4">Hsosn_3</strain>
        <tissue evidence="4">Leaf</tissue>
    </source>
</reference>
<dbReference type="InterPro" id="IPR005174">
    <property type="entry name" value="KIB1-4_b-propeller"/>
</dbReference>